<name>A0A9J6C0N5_POLVA</name>
<dbReference type="InterPro" id="IPR003329">
    <property type="entry name" value="Cytidylyl_trans"/>
</dbReference>
<evidence type="ECO:0000313" key="2">
    <source>
        <dbReference type="Proteomes" id="UP001107558"/>
    </source>
</evidence>
<proteinExistence type="predicted"/>
<evidence type="ECO:0008006" key="3">
    <source>
        <dbReference type="Google" id="ProtNLM"/>
    </source>
</evidence>
<keyword evidence="2" id="KW-1185">Reference proteome</keyword>
<sequence>MKNIQEIDGVSLLGISLKEIYKAEVFSSIYVSTDNEEIAKEAEKYNATVHKRDAYYARDESTSIEAVQEFLKHHPNVENLALIQCTSPFISHHYLRDAFRKFTIQRDCVFSVVKSFKLRWKHSNSEGKEKFIPANFDNKKRPRRQDWNGEYIETGMFYFAKRKLLDDGLFQNNNCDVVEIRSKDSLEIDTPYDLELARILKKHFKAQ</sequence>
<reference evidence="1" key="1">
    <citation type="submission" date="2021-03" db="EMBL/GenBank/DDBJ databases">
        <title>Chromosome level genome of the anhydrobiotic midge Polypedilum vanderplanki.</title>
        <authorList>
            <person name="Yoshida Y."/>
            <person name="Kikawada T."/>
            <person name="Gusev O."/>
        </authorList>
    </citation>
    <scope>NUCLEOTIDE SEQUENCE</scope>
    <source>
        <strain evidence="1">NIAS01</strain>
        <tissue evidence="1">Whole body or cell culture</tissue>
    </source>
</reference>
<evidence type="ECO:0000313" key="1">
    <source>
        <dbReference type="EMBL" id="KAG5675379.1"/>
    </source>
</evidence>
<dbReference type="InterPro" id="IPR029044">
    <property type="entry name" value="Nucleotide-diphossugar_trans"/>
</dbReference>
<dbReference type="InterPro" id="IPR050793">
    <property type="entry name" value="CMP-NeuNAc_synthase"/>
</dbReference>
<dbReference type="CDD" id="cd02513">
    <property type="entry name" value="CMP-NeuAc_Synthase"/>
    <property type="match status" value="1"/>
</dbReference>
<dbReference type="PANTHER" id="PTHR21485">
    <property type="entry name" value="HAD SUPERFAMILY MEMBERS CMAS AND KDSC"/>
    <property type="match status" value="1"/>
</dbReference>
<comment type="caution">
    <text evidence="1">The sequence shown here is derived from an EMBL/GenBank/DDBJ whole genome shotgun (WGS) entry which is preliminary data.</text>
</comment>
<dbReference type="GO" id="GO:0008781">
    <property type="term" value="F:N-acylneuraminate cytidylyltransferase activity"/>
    <property type="evidence" value="ECO:0007669"/>
    <property type="project" value="TreeGrafter"/>
</dbReference>
<dbReference type="Proteomes" id="UP001107558">
    <property type="component" value="Chromosome 2"/>
</dbReference>
<dbReference type="Pfam" id="PF02348">
    <property type="entry name" value="CTP_transf_3"/>
    <property type="match status" value="1"/>
</dbReference>
<dbReference type="EMBL" id="JADBJN010000002">
    <property type="protein sequence ID" value="KAG5675379.1"/>
    <property type="molecule type" value="Genomic_DNA"/>
</dbReference>
<dbReference type="PANTHER" id="PTHR21485:SF3">
    <property type="entry name" value="N-ACYLNEURAMINATE CYTIDYLYLTRANSFERASE"/>
    <property type="match status" value="1"/>
</dbReference>
<accession>A0A9J6C0N5</accession>
<organism evidence="1 2">
    <name type="scientific">Polypedilum vanderplanki</name>
    <name type="common">Sleeping chironomid midge</name>
    <dbReference type="NCBI Taxonomy" id="319348"/>
    <lineage>
        <taxon>Eukaryota</taxon>
        <taxon>Metazoa</taxon>
        <taxon>Ecdysozoa</taxon>
        <taxon>Arthropoda</taxon>
        <taxon>Hexapoda</taxon>
        <taxon>Insecta</taxon>
        <taxon>Pterygota</taxon>
        <taxon>Neoptera</taxon>
        <taxon>Endopterygota</taxon>
        <taxon>Diptera</taxon>
        <taxon>Nematocera</taxon>
        <taxon>Chironomoidea</taxon>
        <taxon>Chironomidae</taxon>
        <taxon>Chironominae</taxon>
        <taxon>Polypedilum</taxon>
        <taxon>Polypedilum</taxon>
    </lineage>
</organism>
<gene>
    <name evidence="1" type="ORF">PVAND_005287</name>
</gene>
<dbReference type="Gene3D" id="3.90.550.10">
    <property type="entry name" value="Spore Coat Polysaccharide Biosynthesis Protein SpsA, Chain A"/>
    <property type="match status" value="1"/>
</dbReference>
<dbReference type="OrthoDB" id="10262032at2759"/>
<dbReference type="AlphaFoldDB" id="A0A9J6C0N5"/>
<dbReference type="SUPFAM" id="SSF53448">
    <property type="entry name" value="Nucleotide-diphospho-sugar transferases"/>
    <property type="match status" value="1"/>
</dbReference>
<protein>
    <recommendedName>
        <fullName evidence="3">N-acylneuraminate cytidylyltransferase</fullName>
    </recommendedName>
</protein>